<evidence type="ECO:0000256" key="1">
    <source>
        <dbReference type="SAM" id="MobiDB-lite"/>
    </source>
</evidence>
<dbReference type="Gramene" id="OMERI04G06200.1">
    <property type="protein sequence ID" value="OMERI04G06200.1"/>
    <property type="gene ID" value="OMERI04G06200"/>
</dbReference>
<name>A0A0E0DC87_9ORYZ</name>
<protein>
    <submittedName>
        <fullName evidence="2">Uncharacterized protein</fullName>
    </submittedName>
</protein>
<dbReference type="EnsemblPlants" id="OMERI04G06200.1">
    <property type="protein sequence ID" value="OMERI04G06200.1"/>
    <property type="gene ID" value="OMERI04G06200"/>
</dbReference>
<keyword evidence="3" id="KW-1185">Reference proteome</keyword>
<feature type="compositionally biased region" description="Low complexity" evidence="1">
    <location>
        <begin position="35"/>
        <end position="49"/>
    </location>
</feature>
<proteinExistence type="predicted"/>
<dbReference type="Proteomes" id="UP000008021">
    <property type="component" value="Chromosome 4"/>
</dbReference>
<reference evidence="2" key="2">
    <citation type="submission" date="2018-05" db="EMBL/GenBank/DDBJ databases">
        <title>OmerRS3 (Oryza meridionalis Reference Sequence Version 3).</title>
        <authorList>
            <person name="Zhang J."/>
            <person name="Kudrna D."/>
            <person name="Lee S."/>
            <person name="Talag J."/>
            <person name="Welchert J."/>
            <person name="Wing R.A."/>
        </authorList>
    </citation>
    <scope>NUCLEOTIDE SEQUENCE [LARGE SCALE GENOMIC DNA]</scope>
    <source>
        <strain evidence="2">cv. OR44</strain>
    </source>
</reference>
<reference evidence="2" key="1">
    <citation type="submission" date="2015-04" db="UniProtKB">
        <authorList>
            <consortium name="EnsemblPlants"/>
        </authorList>
    </citation>
    <scope>IDENTIFICATION</scope>
</reference>
<evidence type="ECO:0000313" key="3">
    <source>
        <dbReference type="Proteomes" id="UP000008021"/>
    </source>
</evidence>
<dbReference type="AlphaFoldDB" id="A0A0E0DC87"/>
<sequence length="150" mass="15925">MAEEEACMRNSIVASVSEDLRKVWRSPGSTRAGFSFPQQFLSPSSSSRSGTNTSETAVAAPASAPLVASAVATRPQGSTATTTEGVAREAGVWKDHHAAWICSSLTSFLDAVLAASMIIERGRVLAITEGDAWSIEKRLRQKVEGGEKKE</sequence>
<organism evidence="2">
    <name type="scientific">Oryza meridionalis</name>
    <dbReference type="NCBI Taxonomy" id="40149"/>
    <lineage>
        <taxon>Eukaryota</taxon>
        <taxon>Viridiplantae</taxon>
        <taxon>Streptophyta</taxon>
        <taxon>Embryophyta</taxon>
        <taxon>Tracheophyta</taxon>
        <taxon>Spermatophyta</taxon>
        <taxon>Magnoliopsida</taxon>
        <taxon>Liliopsida</taxon>
        <taxon>Poales</taxon>
        <taxon>Poaceae</taxon>
        <taxon>BOP clade</taxon>
        <taxon>Oryzoideae</taxon>
        <taxon>Oryzeae</taxon>
        <taxon>Oryzinae</taxon>
        <taxon>Oryza</taxon>
    </lineage>
</organism>
<accession>A0A0E0DC87</accession>
<dbReference type="HOGENOM" id="CLU_146312_0_0_1"/>
<evidence type="ECO:0000313" key="2">
    <source>
        <dbReference type="EnsemblPlants" id="OMERI04G06200.1"/>
    </source>
</evidence>
<feature type="region of interest" description="Disordered" evidence="1">
    <location>
        <begin position="35"/>
        <end position="60"/>
    </location>
</feature>